<dbReference type="GO" id="GO:0005524">
    <property type="term" value="F:ATP binding"/>
    <property type="evidence" value="ECO:0007669"/>
    <property type="project" value="UniProtKB-KW"/>
</dbReference>
<dbReference type="OrthoDB" id="9774737at2"/>
<dbReference type="InterPro" id="IPR017437">
    <property type="entry name" value="ATP-NAD_kinase_PpnK-typ_C"/>
</dbReference>
<evidence type="ECO:0000256" key="9">
    <source>
        <dbReference type="HAMAP-Rule" id="MF_00361"/>
    </source>
</evidence>
<dbReference type="InterPro" id="IPR002504">
    <property type="entry name" value="NADK"/>
</dbReference>
<dbReference type="GO" id="GO:0003951">
    <property type="term" value="F:NAD+ kinase activity"/>
    <property type="evidence" value="ECO:0007669"/>
    <property type="project" value="UniProtKB-UniRule"/>
</dbReference>
<evidence type="ECO:0000256" key="7">
    <source>
        <dbReference type="ARBA" id="ARBA00023027"/>
    </source>
</evidence>
<evidence type="ECO:0000313" key="11">
    <source>
        <dbReference type="EMBL" id="SDS27059.1"/>
    </source>
</evidence>
<evidence type="ECO:0000256" key="6">
    <source>
        <dbReference type="ARBA" id="ARBA00022857"/>
    </source>
</evidence>
<evidence type="ECO:0000256" key="3">
    <source>
        <dbReference type="ARBA" id="ARBA00022741"/>
    </source>
</evidence>
<keyword evidence="2 9" id="KW-0808">Transferase</keyword>
<evidence type="ECO:0000256" key="8">
    <source>
        <dbReference type="ARBA" id="ARBA00047925"/>
    </source>
</evidence>
<gene>
    <name evidence="9" type="primary">nadK</name>
    <name evidence="11" type="ORF">SAMN04488543_1407</name>
</gene>
<sequence length="337" mass="36079">MLVGVTEASDLTRPGGPARQGARRVGVLTHMGRPAAIDAATRLIEGLYAAGIVSALPEDDLDQIDPRLSDAVTVLTKPVAADSGVELLVVLGGDGTILRGAEWVLSSDLPLLGVNLGHVGFLAEAESSEIDSIVERIVDHSWTEELRSTVQVTLRECEQGEVVWSSYAINEVSIEKAARERMLEVLVEVDGRPLSRWACDGVLLATPTGSTAYAFSAGGPVIWPGVDALLMVPLSAHALFARPLVLGPTSTVVIELIEASPTFGVVWCDGRRSAELRSGMEIEVRQGLHKLRLARLSEAPFTDRLVNKFGLRVEGWRGAAEAGRESVLQPQRAWSSP</sequence>
<keyword evidence="6 9" id="KW-0521">NADP</keyword>
<feature type="binding site" evidence="9">
    <location>
        <begin position="170"/>
        <end position="171"/>
    </location>
    <ligand>
        <name>NAD(+)</name>
        <dbReference type="ChEBI" id="CHEBI:57540"/>
    </ligand>
</feature>
<comment type="caution">
    <text evidence="9">Lacks conserved residue(s) required for the propagation of feature annotation.</text>
</comment>
<dbReference type="FunFam" id="2.60.200.30:FF:000007">
    <property type="entry name" value="NAD kinase"/>
    <property type="match status" value="1"/>
</dbReference>
<dbReference type="Gene3D" id="2.60.200.30">
    <property type="entry name" value="Probable inorganic polyphosphate/atp-NAD kinase, domain 2"/>
    <property type="match status" value="1"/>
</dbReference>
<dbReference type="PANTHER" id="PTHR20275:SF0">
    <property type="entry name" value="NAD KINASE"/>
    <property type="match status" value="1"/>
</dbReference>
<keyword evidence="4 9" id="KW-0418">Kinase</keyword>
<feature type="binding site" evidence="9">
    <location>
        <position position="200"/>
    </location>
    <ligand>
        <name>NAD(+)</name>
        <dbReference type="ChEBI" id="CHEBI:57540"/>
    </ligand>
</feature>
<dbReference type="AlphaFoldDB" id="A0A1H1QVZ8"/>
<keyword evidence="3 9" id="KW-0547">Nucleotide-binding</keyword>
<feature type="active site" description="Proton acceptor" evidence="9">
    <location>
        <position position="94"/>
    </location>
</feature>
<dbReference type="InterPro" id="IPR016064">
    <property type="entry name" value="NAD/diacylglycerol_kinase_sf"/>
</dbReference>
<dbReference type="GO" id="GO:0019674">
    <property type="term" value="P:NAD+ metabolic process"/>
    <property type="evidence" value="ECO:0007669"/>
    <property type="project" value="InterPro"/>
</dbReference>
<dbReference type="SUPFAM" id="SSF111331">
    <property type="entry name" value="NAD kinase/diacylglycerol kinase-like"/>
    <property type="match status" value="1"/>
</dbReference>
<evidence type="ECO:0000313" key="12">
    <source>
        <dbReference type="Proteomes" id="UP000199092"/>
    </source>
</evidence>
<feature type="region of interest" description="Disordered" evidence="10">
    <location>
        <begin position="1"/>
        <end position="22"/>
    </location>
</feature>
<dbReference type="NCBIfam" id="NF002892">
    <property type="entry name" value="PRK03372.1"/>
    <property type="match status" value="1"/>
</dbReference>
<comment type="function">
    <text evidence="9">Involved in the regulation of the intracellular balance of NAD and NADP, and is a key enzyme in the biosynthesis of NADP. Catalyzes specifically the phosphorylation on 2'-hydroxyl of the adenosine moiety of NAD to yield NADP.</text>
</comment>
<evidence type="ECO:0000256" key="4">
    <source>
        <dbReference type="ARBA" id="ARBA00022777"/>
    </source>
</evidence>
<proteinExistence type="inferred from homology"/>
<dbReference type="GO" id="GO:0005737">
    <property type="term" value="C:cytoplasm"/>
    <property type="evidence" value="ECO:0007669"/>
    <property type="project" value="UniProtKB-SubCell"/>
</dbReference>
<dbReference type="EMBL" id="LT629749">
    <property type="protein sequence ID" value="SDS27059.1"/>
    <property type="molecule type" value="Genomic_DNA"/>
</dbReference>
<evidence type="ECO:0000256" key="5">
    <source>
        <dbReference type="ARBA" id="ARBA00022840"/>
    </source>
</evidence>
<dbReference type="GO" id="GO:0051287">
    <property type="term" value="F:NAD binding"/>
    <property type="evidence" value="ECO:0007669"/>
    <property type="project" value="UniProtKB-ARBA"/>
</dbReference>
<dbReference type="GO" id="GO:0046872">
    <property type="term" value="F:metal ion binding"/>
    <property type="evidence" value="ECO:0007669"/>
    <property type="project" value="UniProtKB-UniRule"/>
</dbReference>
<accession>A0A1H1QVZ8</accession>
<keyword evidence="5 9" id="KW-0067">ATP-binding</keyword>
<dbReference type="PANTHER" id="PTHR20275">
    <property type="entry name" value="NAD KINASE"/>
    <property type="match status" value="1"/>
</dbReference>
<dbReference type="Pfam" id="PF20143">
    <property type="entry name" value="NAD_kinase_C"/>
    <property type="match status" value="1"/>
</dbReference>
<comment type="similarity">
    <text evidence="9">Belongs to the NAD kinase family.</text>
</comment>
<comment type="cofactor">
    <cofactor evidence="9">
        <name>a divalent metal cation</name>
        <dbReference type="ChEBI" id="CHEBI:60240"/>
    </cofactor>
</comment>
<dbReference type="Gene3D" id="3.40.50.10330">
    <property type="entry name" value="Probable inorganic polyphosphate/atp-NAD kinase, domain 1"/>
    <property type="match status" value="1"/>
</dbReference>
<evidence type="ECO:0000256" key="2">
    <source>
        <dbReference type="ARBA" id="ARBA00022679"/>
    </source>
</evidence>
<comment type="catalytic activity">
    <reaction evidence="8 9">
        <text>NAD(+) + ATP = ADP + NADP(+) + H(+)</text>
        <dbReference type="Rhea" id="RHEA:18629"/>
        <dbReference type="ChEBI" id="CHEBI:15378"/>
        <dbReference type="ChEBI" id="CHEBI:30616"/>
        <dbReference type="ChEBI" id="CHEBI:57540"/>
        <dbReference type="ChEBI" id="CHEBI:58349"/>
        <dbReference type="ChEBI" id="CHEBI:456216"/>
        <dbReference type="EC" id="2.7.1.23"/>
    </reaction>
</comment>
<keyword evidence="1 9" id="KW-0963">Cytoplasm</keyword>
<feature type="binding site" evidence="9">
    <location>
        <position position="99"/>
    </location>
    <ligand>
        <name>NAD(+)</name>
        <dbReference type="ChEBI" id="CHEBI:57540"/>
    </ligand>
</feature>
<protein>
    <recommendedName>
        <fullName evidence="9">NAD kinase</fullName>
        <ecNumber evidence="9">2.7.1.23</ecNumber>
    </recommendedName>
    <alternativeName>
        <fullName evidence="9">ATP-dependent NAD kinase</fullName>
    </alternativeName>
</protein>
<evidence type="ECO:0000256" key="1">
    <source>
        <dbReference type="ARBA" id="ARBA00022490"/>
    </source>
</evidence>
<dbReference type="HAMAP" id="MF_00361">
    <property type="entry name" value="NAD_kinase"/>
    <property type="match status" value="1"/>
</dbReference>
<dbReference type="InterPro" id="IPR017438">
    <property type="entry name" value="ATP-NAD_kinase_N"/>
</dbReference>
<name>A0A1H1QVZ8_9ACTN</name>
<feature type="binding site" evidence="9">
    <location>
        <begin position="211"/>
        <end position="216"/>
    </location>
    <ligand>
        <name>NAD(+)</name>
        <dbReference type="ChEBI" id="CHEBI:57540"/>
    </ligand>
</feature>
<keyword evidence="12" id="KW-1185">Reference proteome</keyword>
<reference evidence="11 12" key="1">
    <citation type="submission" date="2016-10" db="EMBL/GenBank/DDBJ databases">
        <authorList>
            <person name="de Groot N.N."/>
        </authorList>
    </citation>
    <scope>NUCLEOTIDE SEQUENCE [LARGE SCALE GENOMIC DNA]</scope>
    <source>
        <strain evidence="11 12">DSM 21741</strain>
    </source>
</reference>
<evidence type="ECO:0000256" key="10">
    <source>
        <dbReference type="SAM" id="MobiDB-lite"/>
    </source>
</evidence>
<comment type="subcellular location">
    <subcellularLocation>
        <location evidence="9">Cytoplasm</location>
    </subcellularLocation>
</comment>
<dbReference type="EC" id="2.7.1.23" evidence="9"/>
<feature type="compositionally biased region" description="Low complexity" evidence="10">
    <location>
        <begin position="13"/>
        <end position="22"/>
    </location>
</feature>
<dbReference type="STRING" id="546871.SAMN04488543_1407"/>
<organism evidence="11 12">
    <name type="scientific">Friedmanniella luteola</name>
    <dbReference type="NCBI Taxonomy" id="546871"/>
    <lineage>
        <taxon>Bacteria</taxon>
        <taxon>Bacillati</taxon>
        <taxon>Actinomycetota</taxon>
        <taxon>Actinomycetes</taxon>
        <taxon>Propionibacteriales</taxon>
        <taxon>Nocardioidaceae</taxon>
        <taxon>Friedmanniella</taxon>
    </lineage>
</organism>
<dbReference type="GO" id="GO:0006741">
    <property type="term" value="P:NADP+ biosynthetic process"/>
    <property type="evidence" value="ECO:0007669"/>
    <property type="project" value="UniProtKB-UniRule"/>
</dbReference>
<dbReference type="Pfam" id="PF01513">
    <property type="entry name" value="NAD_kinase"/>
    <property type="match status" value="1"/>
</dbReference>
<feature type="binding site" evidence="9">
    <location>
        <position position="181"/>
    </location>
    <ligand>
        <name>NAD(+)</name>
        <dbReference type="ChEBI" id="CHEBI:57540"/>
    </ligand>
</feature>
<keyword evidence="7 9" id="KW-0520">NAD</keyword>
<dbReference type="Proteomes" id="UP000199092">
    <property type="component" value="Chromosome I"/>
</dbReference>
<feature type="binding site" evidence="9">
    <location>
        <begin position="94"/>
        <end position="95"/>
    </location>
    <ligand>
        <name>NAD(+)</name>
        <dbReference type="ChEBI" id="CHEBI:57540"/>
    </ligand>
</feature>